<reference evidence="3 4" key="1">
    <citation type="submission" date="2017-03" db="EMBL/GenBank/DDBJ databases">
        <title>Genome sequence of Geothermobacter sp. EPR-M, Deep-Sea Iron Reducer.</title>
        <authorList>
            <person name="Tully B."/>
            <person name="Savalia P."/>
            <person name="Abuyen K."/>
            <person name="Baughan C."/>
            <person name="Romero E."/>
            <person name="Ronkowski C."/>
            <person name="Torres B."/>
            <person name="Tremblay J."/>
            <person name="Trujillo A."/>
            <person name="Tyler M."/>
            <person name="Perez-Rodriguez I."/>
            <person name="Amend J."/>
        </authorList>
    </citation>
    <scope>NUCLEOTIDE SEQUENCE [LARGE SCALE GENOMIC DNA]</scope>
    <source>
        <strain evidence="3 4">EPR-M</strain>
    </source>
</reference>
<name>A0A1X0Y5F5_9BACT</name>
<evidence type="ECO:0000256" key="1">
    <source>
        <dbReference type="ARBA" id="ARBA00022729"/>
    </source>
</evidence>
<dbReference type="PROSITE" id="PS50853">
    <property type="entry name" value="FN3"/>
    <property type="match status" value="1"/>
</dbReference>
<gene>
    <name evidence="3" type="ORF">B5V00_08800</name>
</gene>
<dbReference type="Gene3D" id="2.60.40.10">
    <property type="entry name" value="Immunoglobulins"/>
    <property type="match status" value="2"/>
</dbReference>
<feature type="domain" description="Fibronectin type-III" evidence="2">
    <location>
        <begin position="368"/>
        <end position="460"/>
    </location>
</feature>
<dbReference type="InterPro" id="IPR013783">
    <property type="entry name" value="Ig-like_fold"/>
</dbReference>
<dbReference type="InterPro" id="IPR013517">
    <property type="entry name" value="FG-GAP"/>
</dbReference>
<sequence length="1014" mass="108123">MKGSLKIISLMAVISLLLGVIWLPLSFAATVPSFASLGILGAKGQDYGSPMGIAMDAAGNFYIADGSGTLSPVTPPQDKIVKLDTYGNKVAEFDSLELSGPIAVKSDGSEIYVAIGQSFSGHGKPGVDGVLVYDGVTGALKRSIGTNNGPDGRGEFRKVTDLKLDSNGWLYIADSGVVKVYDAGGVFQFDIGAPCAAGSSTACEAGEFLSITSIALDEASGEFFAADRGTRAYSPENTAGSESGNIQVFDLATRAYKRVMLQAQMGGPITTALPFEEYYGLVADGQGRFYVVRGQNQKGVLRAMDTSIAYPANAFLAGCELGGTTYRSVYDSANSRLIFAGEQGLVIVGIDGGSNPVAPVNQAPSVPAMGFPSADDIVQTAAPTLNFSAATDPDGDSVSYQIRLAQAGQPYGAPVDVTTNSYTAGGLVENAHYVWQVQAVDSKGAVSGWSTEGTFWVNAVNEAPSVPQLVSPLNGEFVWPWDALFWKVSNDPDPANKIRYRLTLSRSPDFSGPLLSETRLVRWGVFAQLQTLKNYMRIVAGVPYFWRLEANDYKGGWSKPSTAGSFILRATDLRVDTNVPGVKVYLAGNSVVRGQYLGATPLTVRNPAVVGWNDLVLERPGFEPVVRPIFIQKFSSKKQYFQLVPALGPVVGPVVAHRIFYWGNDPATGQGRTYYLGSDVREIRSVFVGNIDRVGGRLDVVVARNDGSVEYYPTLRVVGSQGKFQVATPRKLLPAGSATSLFMIDWNNNGNVDLLVGGSDGRLRVYYNELRRQTPIFKSVPEVLKANGQDLIFASNLVPVVIDWDNDGLNDILVGDDSGKLSFVKNIGTVKNPVFTDPVVVFQSQDPVAPCLVDWDGDGDKEILLTDKKGVSLYEIQNGGLVYAETIPLKYKDGRLFSAQINTRVFALDLDGAGGKDLIIVDGSGRFMVASSNGTKHVASFKPALLTKTDQVQTLVDAQSPAQANQVGAVRAAIQSAQNDDYAAASLEVDNLLAGLDPAGSAYAAASELKQLLQ</sequence>
<dbReference type="InterPro" id="IPR011042">
    <property type="entry name" value="6-blade_b-propeller_TolB-like"/>
</dbReference>
<dbReference type="InterPro" id="IPR028994">
    <property type="entry name" value="Integrin_alpha_N"/>
</dbReference>
<organism evidence="3 4">
    <name type="scientific">Geothermobacter hydrogeniphilus</name>
    <dbReference type="NCBI Taxonomy" id="1969733"/>
    <lineage>
        <taxon>Bacteria</taxon>
        <taxon>Pseudomonadati</taxon>
        <taxon>Thermodesulfobacteriota</taxon>
        <taxon>Desulfuromonadia</taxon>
        <taxon>Desulfuromonadales</taxon>
        <taxon>Geothermobacteraceae</taxon>
        <taxon>Geothermobacter</taxon>
    </lineage>
</organism>
<dbReference type="RefSeq" id="WP_085010410.1">
    <property type="nucleotide sequence ID" value="NZ_NAAD01000009.1"/>
</dbReference>
<dbReference type="InterPro" id="IPR003961">
    <property type="entry name" value="FN3_dom"/>
</dbReference>
<dbReference type="Gene3D" id="2.120.10.30">
    <property type="entry name" value="TolB, C-terminal domain"/>
    <property type="match status" value="1"/>
</dbReference>
<accession>A0A1X0Y5F5</accession>
<evidence type="ECO:0000259" key="2">
    <source>
        <dbReference type="PROSITE" id="PS50853"/>
    </source>
</evidence>
<dbReference type="PANTHER" id="PTHR44103:SF1">
    <property type="entry name" value="PROPROTEIN CONVERTASE P"/>
    <property type="match status" value="1"/>
</dbReference>
<protein>
    <recommendedName>
        <fullName evidence="2">Fibronectin type-III domain-containing protein</fullName>
    </recommendedName>
</protein>
<evidence type="ECO:0000313" key="4">
    <source>
        <dbReference type="Proteomes" id="UP000193136"/>
    </source>
</evidence>
<evidence type="ECO:0000313" key="3">
    <source>
        <dbReference type="EMBL" id="ORJ60338.1"/>
    </source>
</evidence>
<dbReference type="PANTHER" id="PTHR44103">
    <property type="entry name" value="PROPROTEIN CONVERTASE P"/>
    <property type="match status" value="1"/>
</dbReference>
<dbReference type="Gene3D" id="2.130.10.130">
    <property type="entry name" value="Integrin alpha, N-terminal"/>
    <property type="match status" value="1"/>
</dbReference>
<dbReference type="InterPro" id="IPR013229">
    <property type="entry name" value="PEGA"/>
</dbReference>
<dbReference type="SUPFAM" id="SSF49265">
    <property type="entry name" value="Fibronectin type III"/>
    <property type="match status" value="1"/>
</dbReference>
<dbReference type="OrthoDB" id="5504302at2"/>
<dbReference type="Pfam" id="PF13517">
    <property type="entry name" value="FG-GAP_3"/>
    <property type="match status" value="1"/>
</dbReference>
<dbReference type="Gene3D" id="2.40.10.500">
    <property type="match status" value="1"/>
</dbReference>
<proteinExistence type="predicted"/>
<dbReference type="Pfam" id="PF08308">
    <property type="entry name" value="PEGA"/>
    <property type="match status" value="1"/>
</dbReference>
<dbReference type="EMBL" id="NAAD01000009">
    <property type="protein sequence ID" value="ORJ60338.1"/>
    <property type="molecule type" value="Genomic_DNA"/>
</dbReference>
<dbReference type="SUPFAM" id="SSF69318">
    <property type="entry name" value="Integrin alpha N-terminal domain"/>
    <property type="match status" value="1"/>
</dbReference>
<dbReference type="InterPro" id="IPR036116">
    <property type="entry name" value="FN3_sf"/>
</dbReference>
<dbReference type="SUPFAM" id="SSF63825">
    <property type="entry name" value="YWTD domain"/>
    <property type="match status" value="1"/>
</dbReference>
<dbReference type="STRING" id="1969733.B5V00_08800"/>
<keyword evidence="4" id="KW-1185">Reference proteome</keyword>
<keyword evidence="1" id="KW-0732">Signal</keyword>
<dbReference type="AlphaFoldDB" id="A0A1X0Y5F5"/>
<dbReference type="CDD" id="cd00063">
    <property type="entry name" value="FN3"/>
    <property type="match status" value="1"/>
</dbReference>
<comment type="caution">
    <text evidence="3">The sequence shown here is derived from an EMBL/GenBank/DDBJ whole genome shotgun (WGS) entry which is preliminary data.</text>
</comment>
<dbReference type="Proteomes" id="UP000193136">
    <property type="component" value="Unassembled WGS sequence"/>
</dbReference>